<organism evidence="2 3">
    <name type="scientific">Lactuca saligna</name>
    <name type="common">Willowleaf lettuce</name>
    <dbReference type="NCBI Taxonomy" id="75948"/>
    <lineage>
        <taxon>Eukaryota</taxon>
        <taxon>Viridiplantae</taxon>
        <taxon>Streptophyta</taxon>
        <taxon>Embryophyta</taxon>
        <taxon>Tracheophyta</taxon>
        <taxon>Spermatophyta</taxon>
        <taxon>Magnoliopsida</taxon>
        <taxon>eudicotyledons</taxon>
        <taxon>Gunneridae</taxon>
        <taxon>Pentapetalae</taxon>
        <taxon>asterids</taxon>
        <taxon>campanulids</taxon>
        <taxon>Asterales</taxon>
        <taxon>Asteraceae</taxon>
        <taxon>Cichorioideae</taxon>
        <taxon>Cichorieae</taxon>
        <taxon>Lactucinae</taxon>
        <taxon>Lactuca</taxon>
    </lineage>
</organism>
<dbReference type="AlphaFoldDB" id="A0AA35Y350"/>
<accession>A0AA35Y350</accession>
<feature type="compositionally biased region" description="Basic residues" evidence="1">
    <location>
        <begin position="148"/>
        <end position="157"/>
    </location>
</feature>
<sequence>MCVIFSNINMDYGSMLWAQLVQSTLSTTPHSEISCARFGTIVVQRVINKLNIPVLEDSHMVAIQIFHTTNIILADNRKFNFSGSIPESMLRDVPAASDILRAYGSLPVSSFLPITDEVQKILAEAVKPKKGGKNRGVKAGPSEPPQASKKKAVKKPASRPQTPTPSNHDDSQSNTVSEVTFEIPTSVPIRDDCIYRVSQQQTTLAQSTPLFTDSTPTITTTIDEPPMFSKASNVGAGASGFTFSHSTQPISPLCQNDPDTIFGEHEEDFGCFAYISFNIRTESDDDTLVTKTKLKDINEKLDSLIKASKTLTSDEYSQAKIKSFLETLTKEHPTNLDMTNIVVDASTSVCKEMMEKVDKLITNA</sequence>
<keyword evidence="3" id="KW-1185">Reference proteome</keyword>
<evidence type="ECO:0000256" key="1">
    <source>
        <dbReference type="SAM" id="MobiDB-lite"/>
    </source>
</evidence>
<feature type="compositionally biased region" description="Polar residues" evidence="1">
    <location>
        <begin position="159"/>
        <end position="177"/>
    </location>
</feature>
<gene>
    <name evidence="2" type="ORF">LSALG_LOCUS3890</name>
</gene>
<protein>
    <submittedName>
        <fullName evidence="2">Uncharacterized protein</fullName>
    </submittedName>
</protein>
<dbReference type="Proteomes" id="UP001177003">
    <property type="component" value="Chromosome 0"/>
</dbReference>
<proteinExistence type="predicted"/>
<evidence type="ECO:0000313" key="3">
    <source>
        <dbReference type="Proteomes" id="UP001177003"/>
    </source>
</evidence>
<dbReference type="EMBL" id="OX465086">
    <property type="protein sequence ID" value="CAI9263190.1"/>
    <property type="molecule type" value="Genomic_DNA"/>
</dbReference>
<feature type="region of interest" description="Disordered" evidence="1">
    <location>
        <begin position="125"/>
        <end position="177"/>
    </location>
</feature>
<name>A0AA35Y350_LACSI</name>
<reference evidence="2" key="1">
    <citation type="submission" date="2023-04" db="EMBL/GenBank/DDBJ databases">
        <authorList>
            <person name="Vijverberg K."/>
            <person name="Xiong W."/>
            <person name="Schranz E."/>
        </authorList>
    </citation>
    <scope>NUCLEOTIDE SEQUENCE</scope>
</reference>
<evidence type="ECO:0000313" key="2">
    <source>
        <dbReference type="EMBL" id="CAI9263190.1"/>
    </source>
</evidence>